<reference evidence="1 2" key="1">
    <citation type="submission" date="2017-10" db="EMBL/GenBank/DDBJ databases">
        <title>Genomics of the genus Arcobacter.</title>
        <authorList>
            <person name="Perez-Cataluna A."/>
            <person name="Figueras M.J."/>
        </authorList>
    </citation>
    <scope>NUCLEOTIDE SEQUENCE [LARGE SCALE GENOMIC DNA]</scope>
    <source>
        <strain evidence="1 2">LMG 25534</strain>
    </source>
</reference>
<organism evidence="1 2">
    <name type="scientific">Aliarcobacter trophiarum LMG 25534</name>
    <dbReference type="NCBI Taxonomy" id="1032241"/>
    <lineage>
        <taxon>Bacteria</taxon>
        <taxon>Pseudomonadati</taxon>
        <taxon>Campylobacterota</taxon>
        <taxon>Epsilonproteobacteria</taxon>
        <taxon>Campylobacterales</taxon>
        <taxon>Arcobacteraceae</taxon>
        <taxon>Aliarcobacter</taxon>
    </lineage>
</organism>
<evidence type="ECO:0000313" key="1">
    <source>
        <dbReference type="EMBL" id="RXJ87521.1"/>
    </source>
</evidence>
<gene>
    <name evidence="1" type="primary">lpxK</name>
    <name evidence="1" type="ORF">CRU87_10240</name>
</gene>
<sequence>GGSVGRFASKPLLKSGRDAVKCRAFALDNWWYLPVSAELPASLLDTLLHKLGAKGAAKAQD</sequence>
<dbReference type="Proteomes" id="UP000289132">
    <property type="component" value="Unassembled WGS sequence"/>
</dbReference>
<dbReference type="GO" id="GO:0009029">
    <property type="term" value="F:lipid-A 4'-kinase activity"/>
    <property type="evidence" value="ECO:0007669"/>
    <property type="project" value="UniProtKB-EC"/>
</dbReference>
<keyword evidence="2" id="KW-1185">Reference proteome</keyword>
<dbReference type="EMBL" id="PDKD01000111">
    <property type="protein sequence ID" value="RXJ87521.1"/>
    <property type="molecule type" value="Genomic_DNA"/>
</dbReference>
<evidence type="ECO:0000313" key="2">
    <source>
        <dbReference type="Proteomes" id="UP000289132"/>
    </source>
</evidence>
<feature type="non-terminal residue" evidence="1">
    <location>
        <position position="1"/>
    </location>
</feature>
<comment type="caution">
    <text evidence="1">The sequence shown here is derived from an EMBL/GenBank/DDBJ whole genome shotgun (WGS) entry which is preliminary data.</text>
</comment>
<dbReference type="EC" id="2.7.1.130" evidence="1"/>
<keyword evidence="1" id="KW-0808">Transferase</keyword>
<name>A0ABY0ETT9_9BACT</name>
<protein>
    <submittedName>
        <fullName evidence="1">Tetraacyldisaccharide 4'-kinase</fullName>
        <ecNumber evidence="1">2.7.1.130</ecNumber>
    </submittedName>
</protein>
<proteinExistence type="predicted"/>
<accession>A0ABY0ETT9</accession>